<dbReference type="Gene3D" id="3.40.50.720">
    <property type="entry name" value="NAD(P)-binding Rossmann-like Domain"/>
    <property type="match status" value="1"/>
</dbReference>
<evidence type="ECO:0000313" key="3">
    <source>
        <dbReference type="Proteomes" id="UP000746535"/>
    </source>
</evidence>
<protein>
    <submittedName>
        <fullName evidence="2">SDR family oxidoreductase</fullName>
    </submittedName>
</protein>
<dbReference type="PANTHER" id="PTHR43245">
    <property type="entry name" value="BIFUNCTIONAL POLYMYXIN RESISTANCE PROTEIN ARNA"/>
    <property type="match status" value="1"/>
</dbReference>
<reference evidence="2 3" key="1">
    <citation type="submission" date="2020-03" db="EMBL/GenBank/DDBJ databases">
        <authorList>
            <person name="Wang L."/>
            <person name="He N."/>
            <person name="Li Y."/>
            <person name="Fang Y."/>
            <person name="Zhang F."/>
        </authorList>
    </citation>
    <scope>NUCLEOTIDE SEQUENCE [LARGE SCALE GENOMIC DNA]</scope>
    <source>
        <strain evidence="3">hsmgli-8</strain>
    </source>
</reference>
<name>A0ABX0YJK9_9PSED</name>
<accession>A0ABX0YJK9</accession>
<gene>
    <name evidence="2" type="ORF">HBH25_16040</name>
</gene>
<sequence length="322" mass="34907">MNTQLLVTGSTGFVGRRLVEYLAADSAFKVHTLLRAAPHGAPVNAHYSVLEDFSTIDAQHPSLTGVHVVVHLASRVHIMNDTDPDPLAAFRRVNVGHTLQLARSAAAAGVKRFVFVSSVKVNGEGTTPGKVYRETDTPNPVDPYGISKWEAEEGLKAIAAETGLEVVIIRPVLVYGPGVRANFASMMNWLRKGVPLPFGTLHNRRSLVALDNLVSFIRLCSVHPAAASETFLISDGHDVSTTELLYKLGQALHRPARLLPVPAWMLAGTANLLGKKSLSQRLCGSLQVSTDKARLLLGWKPVVTVDHALNETAQYFLSEFVK</sequence>
<dbReference type="Proteomes" id="UP000746535">
    <property type="component" value="Unassembled WGS sequence"/>
</dbReference>
<organism evidence="2 3">
    <name type="scientific">Pseudomonas quercus</name>
    <dbReference type="NCBI Taxonomy" id="2722792"/>
    <lineage>
        <taxon>Bacteria</taxon>
        <taxon>Pseudomonadati</taxon>
        <taxon>Pseudomonadota</taxon>
        <taxon>Gammaproteobacteria</taxon>
        <taxon>Pseudomonadales</taxon>
        <taxon>Pseudomonadaceae</taxon>
        <taxon>Pseudomonas</taxon>
    </lineage>
</organism>
<feature type="domain" description="NAD-dependent epimerase/dehydratase" evidence="1">
    <location>
        <begin position="6"/>
        <end position="227"/>
    </location>
</feature>
<dbReference type="EMBL" id="JAAVJI010000010">
    <property type="protein sequence ID" value="NJP02359.1"/>
    <property type="molecule type" value="Genomic_DNA"/>
</dbReference>
<keyword evidence="3" id="KW-1185">Reference proteome</keyword>
<dbReference type="SUPFAM" id="SSF51735">
    <property type="entry name" value="NAD(P)-binding Rossmann-fold domains"/>
    <property type="match status" value="1"/>
</dbReference>
<dbReference type="InterPro" id="IPR001509">
    <property type="entry name" value="Epimerase_deHydtase"/>
</dbReference>
<dbReference type="CDD" id="cd05232">
    <property type="entry name" value="UDP_G4E_4_SDR_e"/>
    <property type="match status" value="1"/>
</dbReference>
<proteinExistence type="predicted"/>
<dbReference type="InterPro" id="IPR036291">
    <property type="entry name" value="NAD(P)-bd_dom_sf"/>
</dbReference>
<dbReference type="PANTHER" id="PTHR43245:SF58">
    <property type="entry name" value="BLL5923 PROTEIN"/>
    <property type="match status" value="1"/>
</dbReference>
<dbReference type="RefSeq" id="WP_168084945.1">
    <property type="nucleotide sequence ID" value="NZ_JAAVJI010000010.1"/>
</dbReference>
<evidence type="ECO:0000313" key="2">
    <source>
        <dbReference type="EMBL" id="NJP02359.1"/>
    </source>
</evidence>
<dbReference type="Pfam" id="PF01370">
    <property type="entry name" value="Epimerase"/>
    <property type="match status" value="1"/>
</dbReference>
<comment type="caution">
    <text evidence="2">The sequence shown here is derived from an EMBL/GenBank/DDBJ whole genome shotgun (WGS) entry which is preliminary data.</text>
</comment>
<dbReference type="InterPro" id="IPR050177">
    <property type="entry name" value="Lipid_A_modif_metabolic_enz"/>
</dbReference>
<evidence type="ECO:0000259" key="1">
    <source>
        <dbReference type="Pfam" id="PF01370"/>
    </source>
</evidence>